<dbReference type="PANTHER" id="PTHR43585">
    <property type="entry name" value="FUMIPYRROLE BIOSYNTHESIS PROTEIN C"/>
    <property type="match status" value="1"/>
</dbReference>
<dbReference type="InterPro" id="IPR048764">
    <property type="entry name" value="PylC_N"/>
</dbReference>
<dbReference type="InterPro" id="IPR013815">
    <property type="entry name" value="ATP_grasp_subdomain_1"/>
</dbReference>
<name>A0ABS4RHF3_9BACI</name>
<dbReference type="PANTHER" id="PTHR43585:SF2">
    <property type="entry name" value="ATP-GRASP ENZYME FSQD"/>
    <property type="match status" value="1"/>
</dbReference>
<feature type="domain" description="ATP-grasp" evidence="5">
    <location>
        <begin position="117"/>
        <end position="292"/>
    </location>
</feature>
<dbReference type="SUPFAM" id="SSF56059">
    <property type="entry name" value="Glutathione synthetase ATP-binding domain-like"/>
    <property type="match status" value="1"/>
</dbReference>
<dbReference type="NCBIfam" id="NF009406">
    <property type="entry name" value="PRK12767.1-5"/>
    <property type="match status" value="1"/>
</dbReference>
<dbReference type="Pfam" id="PF02655">
    <property type="entry name" value="ATP-grasp_3"/>
    <property type="match status" value="1"/>
</dbReference>
<accession>A0ABS4RHF3</accession>
<evidence type="ECO:0000256" key="3">
    <source>
        <dbReference type="ARBA" id="ARBA00022840"/>
    </source>
</evidence>
<dbReference type="InterPro" id="IPR011761">
    <property type="entry name" value="ATP-grasp"/>
</dbReference>
<dbReference type="EC" id="6.3.5.5" evidence="6"/>
<dbReference type="InterPro" id="IPR003806">
    <property type="entry name" value="ATP-grasp_PylC-type"/>
</dbReference>
<gene>
    <name evidence="6" type="ORF">J2Z40_002429</name>
</gene>
<sequence>MNILICSVGRRVKLVHYFKEALHKVNGRVIAVDCDINAPALHCADVFEVVPRIDHPNYITHIIDLCVKYEAKGVLTLIDPELSLLASYKKELANHGIQAIVSEERIIDICFDKYNTYQFLQENNIPCIPTYIDVEKAMKDIDIGKISFPLIVKPRNGSASIGIHKVTTMKEVEDYKERSHFVLQPFIDGDEYGVDCYIDLITQQTTNIFVKKKISMRAGETDKSISIIDPILNEEVEKLINVLKPIGPIDIDCFKTENGYVISEINPRFGGGYPHAHELGQNFVHNIINNLFEKANSFDEKGYKEGSTLLKFDDFILF</sequence>
<dbReference type="Proteomes" id="UP001519293">
    <property type="component" value="Unassembled WGS sequence"/>
</dbReference>
<proteinExistence type="predicted"/>
<evidence type="ECO:0000256" key="2">
    <source>
        <dbReference type="ARBA" id="ARBA00022741"/>
    </source>
</evidence>
<evidence type="ECO:0000313" key="6">
    <source>
        <dbReference type="EMBL" id="MBP2241856.1"/>
    </source>
</evidence>
<dbReference type="Pfam" id="PF21360">
    <property type="entry name" value="PylC-like_N"/>
    <property type="match status" value="1"/>
</dbReference>
<evidence type="ECO:0000256" key="4">
    <source>
        <dbReference type="PROSITE-ProRule" id="PRU00409"/>
    </source>
</evidence>
<comment type="caution">
    <text evidence="6">The sequence shown here is derived from an EMBL/GenBank/DDBJ whole genome shotgun (WGS) entry which is preliminary data.</text>
</comment>
<evidence type="ECO:0000259" key="5">
    <source>
        <dbReference type="PROSITE" id="PS50975"/>
    </source>
</evidence>
<evidence type="ECO:0000313" key="7">
    <source>
        <dbReference type="Proteomes" id="UP001519293"/>
    </source>
</evidence>
<keyword evidence="3 4" id="KW-0067">ATP-binding</keyword>
<reference evidence="6 7" key="1">
    <citation type="submission" date="2021-03" db="EMBL/GenBank/DDBJ databases">
        <title>Genomic Encyclopedia of Type Strains, Phase IV (KMG-IV): sequencing the most valuable type-strain genomes for metagenomic binning, comparative biology and taxonomic classification.</title>
        <authorList>
            <person name="Goeker M."/>
        </authorList>
    </citation>
    <scope>NUCLEOTIDE SEQUENCE [LARGE SCALE GENOMIC DNA]</scope>
    <source>
        <strain evidence="6 7">DSM 26675</strain>
    </source>
</reference>
<keyword evidence="1 6" id="KW-0436">Ligase</keyword>
<dbReference type="GO" id="GO:0004088">
    <property type="term" value="F:carbamoyl-phosphate synthase (glutamine-hydrolyzing) activity"/>
    <property type="evidence" value="ECO:0007669"/>
    <property type="project" value="UniProtKB-EC"/>
</dbReference>
<dbReference type="RefSeq" id="WP_066391675.1">
    <property type="nucleotide sequence ID" value="NZ_JAGIKZ010000013.1"/>
</dbReference>
<dbReference type="Gene3D" id="3.30.470.20">
    <property type="entry name" value="ATP-grasp fold, B domain"/>
    <property type="match status" value="2"/>
</dbReference>
<organism evidence="6 7">
    <name type="scientific">Cytobacillus eiseniae</name>
    <dbReference type="NCBI Taxonomy" id="762947"/>
    <lineage>
        <taxon>Bacteria</taxon>
        <taxon>Bacillati</taxon>
        <taxon>Bacillota</taxon>
        <taxon>Bacilli</taxon>
        <taxon>Bacillales</taxon>
        <taxon>Bacillaceae</taxon>
        <taxon>Cytobacillus</taxon>
    </lineage>
</organism>
<dbReference type="EMBL" id="JAGIKZ010000013">
    <property type="protein sequence ID" value="MBP2241856.1"/>
    <property type="molecule type" value="Genomic_DNA"/>
</dbReference>
<protein>
    <submittedName>
        <fullName evidence="6">Carbamoyl-phosphate synthase large subunit</fullName>
        <ecNumber evidence="6">6.3.5.5</ecNumber>
    </submittedName>
</protein>
<evidence type="ECO:0000256" key="1">
    <source>
        <dbReference type="ARBA" id="ARBA00022598"/>
    </source>
</evidence>
<dbReference type="PROSITE" id="PS50975">
    <property type="entry name" value="ATP_GRASP"/>
    <property type="match status" value="1"/>
</dbReference>
<keyword evidence="7" id="KW-1185">Reference proteome</keyword>
<dbReference type="Gene3D" id="3.40.50.20">
    <property type="match status" value="1"/>
</dbReference>
<dbReference type="InterPro" id="IPR052032">
    <property type="entry name" value="ATP-dep_AA_Ligase"/>
</dbReference>
<keyword evidence="2 4" id="KW-0547">Nucleotide-binding</keyword>
<dbReference type="Gene3D" id="3.30.1490.20">
    <property type="entry name" value="ATP-grasp fold, A domain"/>
    <property type="match status" value="1"/>
</dbReference>